<feature type="domain" description="G5" evidence="3">
    <location>
        <begin position="94"/>
        <end position="175"/>
    </location>
</feature>
<keyword evidence="1" id="KW-0732">Signal</keyword>
<dbReference type="InterPro" id="IPR011098">
    <property type="entry name" value="G5_dom"/>
</dbReference>
<name>A0A2A9CRV6_9ACTN</name>
<reference evidence="4 5" key="1">
    <citation type="submission" date="2017-10" db="EMBL/GenBank/DDBJ databases">
        <title>Sequencing the genomes of 1000 actinobacteria strains.</title>
        <authorList>
            <person name="Klenk H.-P."/>
        </authorList>
    </citation>
    <scope>NUCLEOTIDE SEQUENCE [LARGE SCALE GENOMIC DNA]</scope>
    <source>
        <strain evidence="4 5">DSM 15597</strain>
    </source>
</reference>
<keyword evidence="5" id="KW-1185">Reference proteome</keyword>
<organism evidence="4 5">
    <name type="scientific">Propionicimonas paludicola</name>
    <dbReference type="NCBI Taxonomy" id="185243"/>
    <lineage>
        <taxon>Bacteria</taxon>
        <taxon>Bacillati</taxon>
        <taxon>Actinomycetota</taxon>
        <taxon>Actinomycetes</taxon>
        <taxon>Propionibacteriales</taxon>
        <taxon>Nocardioidaceae</taxon>
        <taxon>Propionicimonas</taxon>
    </lineage>
</organism>
<evidence type="ECO:0000259" key="3">
    <source>
        <dbReference type="PROSITE" id="PS51109"/>
    </source>
</evidence>
<evidence type="ECO:0000256" key="2">
    <source>
        <dbReference type="SAM" id="MobiDB-lite"/>
    </source>
</evidence>
<dbReference type="SMART" id="SM01208">
    <property type="entry name" value="G5"/>
    <property type="match status" value="1"/>
</dbReference>
<dbReference type="Proteomes" id="UP000226079">
    <property type="component" value="Unassembled WGS sequence"/>
</dbReference>
<evidence type="ECO:0000313" key="4">
    <source>
        <dbReference type="EMBL" id="PFG17108.1"/>
    </source>
</evidence>
<dbReference type="AlphaFoldDB" id="A0A2A9CRV6"/>
<comment type="caution">
    <text evidence="4">The sequence shown here is derived from an EMBL/GenBank/DDBJ whole genome shotgun (WGS) entry which is preliminary data.</text>
</comment>
<dbReference type="RefSeq" id="WP_098460569.1">
    <property type="nucleotide sequence ID" value="NZ_PDJC01000001.1"/>
</dbReference>
<sequence>MAGTERSTGAQYRRALVTLAAVLVVGGASLTSPTILSSHSTPPGNAGPSAPLVSPAPGASPTPTNRPPSTVQGTSDPVETPTATLPTITPTPTVTMTNLPQITTKRFTVPFTTVTHKDAGLHKGKTKVVRAGVNGLKEVTYTDGKVTATKVIRKPVTKLVAIGTKLTQPWLSNKQCGDWRNPFARVTVNDPDKVGYRLTLTWGKANQTFKKSGTNNFELHPRPWSWAWWWGTPPCEAKLG</sequence>
<dbReference type="PROSITE" id="PS51109">
    <property type="entry name" value="G5"/>
    <property type="match status" value="1"/>
</dbReference>
<feature type="compositionally biased region" description="Polar residues" evidence="2">
    <location>
        <begin position="67"/>
        <end position="77"/>
    </location>
</feature>
<proteinExistence type="predicted"/>
<dbReference type="OrthoDB" id="1404170at2"/>
<dbReference type="Gene3D" id="2.20.230.10">
    <property type="entry name" value="Resuscitation-promoting factor rpfb"/>
    <property type="match status" value="1"/>
</dbReference>
<dbReference type="EMBL" id="PDJC01000001">
    <property type="protein sequence ID" value="PFG17108.1"/>
    <property type="molecule type" value="Genomic_DNA"/>
</dbReference>
<feature type="region of interest" description="Disordered" evidence="2">
    <location>
        <begin position="36"/>
        <end position="95"/>
    </location>
</feature>
<feature type="compositionally biased region" description="Low complexity" evidence="2">
    <location>
        <begin position="80"/>
        <end position="95"/>
    </location>
</feature>
<dbReference type="Pfam" id="PF07501">
    <property type="entry name" value="G5"/>
    <property type="match status" value="1"/>
</dbReference>
<evidence type="ECO:0000313" key="5">
    <source>
        <dbReference type="Proteomes" id="UP000226079"/>
    </source>
</evidence>
<gene>
    <name evidence="4" type="ORF">ATK74_1669</name>
</gene>
<protein>
    <submittedName>
        <fullName evidence="4">Surface rod structure-forming protein G</fullName>
    </submittedName>
</protein>
<evidence type="ECO:0000256" key="1">
    <source>
        <dbReference type="ARBA" id="ARBA00022729"/>
    </source>
</evidence>
<accession>A0A2A9CRV6</accession>